<evidence type="ECO:0000313" key="3">
    <source>
        <dbReference type="EMBL" id="CAF1020690.1"/>
    </source>
</evidence>
<keyword evidence="1" id="KW-0732">Signal</keyword>
<evidence type="ECO:0000313" key="4">
    <source>
        <dbReference type="Proteomes" id="UP000663852"/>
    </source>
</evidence>
<feature type="chain" id="PRO_5032406311" description="Apple domain-containing protein" evidence="1">
    <location>
        <begin position="19"/>
        <end position="349"/>
    </location>
</feature>
<dbReference type="SUPFAM" id="SSF57414">
    <property type="entry name" value="Hairpin loop containing domain-like"/>
    <property type="match status" value="1"/>
</dbReference>
<dbReference type="EMBL" id="CAJNOJ010000068">
    <property type="protein sequence ID" value="CAF1020690.1"/>
    <property type="molecule type" value="Genomic_DNA"/>
</dbReference>
<dbReference type="Pfam" id="PF00024">
    <property type="entry name" value="PAN_1"/>
    <property type="match status" value="1"/>
</dbReference>
<comment type="caution">
    <text evidence="3">The sequence shown here is derived from an EMBL/GenBank/DDBJ whole genome shotgun (WGS) entry which is preliminary data.</text>
</comment>
<gene>
    <name evidence="3" type="ORF">EDS130_LOCUS15877</name>
</gene>
<feature type="domain" description="Apple" evidence="2">
    <location>
        <begin position="24"/>
        <end position="101"/>
    </location>
</feature>
<sequence length="349" mass="38283">MKTIILLCCLLTTASYQGDYFTLSGQGNRFQPDDNAQLLSTISNVDVTASCAIYCLENTFCRTFNFDSTTRQCELYEGWFTADNSISANASSIAGWMEFNSAMFSSYNASADQCQNSRYLSVDIASGRCKCPARTFWNGTFCLNQGFTGDTCQANDWCRNDLNISCVSSTCLVIPATTTATSTTTLVATCTTLITFNDIPGQSSTSGIIPNGYKNLNWTNVNYINASTTPIGSGYRTALGNQTFLMYNANGFNFTISSANGTRFSFDSFIYNSAWYDVLTFGFWTSRAGQVTTTATYKAGRTYRSLVYCTFCTNVDTLIFNIKNGSMTTNQTQNGTQLILASLCISFGR</sequence>
<accession>A0A814I9V8</accession>
<dbReference type="OrthoDB" id="10014554at2759"/>
<proteinExistence type="predicted"/>
<feature type="signal peptide" evidence="1">
    <location>
        <begin position="1"/>
        <end position="18"/>
    </location>
</feature>
<dbReference type="InterPro" id="IPR003609">
    <property type="entry name" value="Pan_app"/>
</dbReference>
<protein>
    <recommendedName>
        <fullName evidence="2">Apple domain-containing protein</fullName>
    </recommendedName>
</protein>
<dbReference type="AlphaFoldDB" id="A0A814I9V8"/>
<dbReference type="PROSITE" id="PS50948">
    <property type="entry name" value="PAN"/>
    <property type="match status" value="1"/>
</dbReference>
<reference evidence="3" key="1">
    <citation type="submission" date="2021-02" db="EMBL/GenBank/DDBJ databases">
        <authorList>
            <person name="Nowell W R."/>
        </authorList>
    </citation>
    <scope>NUCLEOTIDE SEQUENCE</scope>
</reference>
<name>A0A814I9V8_ADIRI</name>
<dbReference type="Proteomes" id="UP000663852">
    <property type="component" value="Unassembled WGS sequence"/>
</dbReference>
<evidence type="ECO:0000259" key="2">
    <source>
        <dbReference type="PROSITE" id="PS50948"/>
    </source>
</evidence>
<organism evidence="3 4">
    <name type="scientific">Adineta ricciae</name>
    <name type="common">Rotifer</name>
    <dbReference type="NCBI Taxonomy" id="249248"/>
    <lineage>
        <taxon>Eukaryota</taxon>
        <taxon>Metazoa</taxon>
        <taxon>Spiralia</taxon>
        <taxon>Gnathifera</taxon>
        <taxon>Rotifera</taxon>
        <taxon>Eurotatoria</taxon>
        <taxon>Bdelloidea</taxon>
        <taxon>Adinetida</taxon>
        <taxon>Adinetidae</taxon>
        <taxon>Adineta</taxon>
    </lineage>
</organism>
<evidence type="ECO:0000256" key="1">
    <source>
        <dbReference type="SAM" id="SignalP"/>
    </source>
</evidence>
<dbReference type="Gene3D" id="3.50.4.10">
    <property type="entry name" value="Hepatocyte Growth Factor"/>
    <property type="match status" value="1"/>
</dbReference>